<dbReference type="EMBL" id="CP012673">
    <property type="protein sequence ID" value="AUX41801.1"/>
    <property type="molecule type" value="Genomic_DNA"/>
</dbReference>
<proteinExistence type="predicted"/>
<name>A0A2L0ER67_SORCE</name>
<accession>A0A2L0ER67</accession>
<dbReference type="AlphaFoldDB" id="A0A2L0ER67"/>
<dbReference type="Gene3D" id="3.40.50.12370">
    <property type="match status" value="1"/>
</dbReference>
<protein>
    <submittedName>
        <fullName evidence="1">Uncharacterized protein</fullName>
    </submittedName>
</protein>
<gene>
    <name evidence="1" type="ORF">SOCE26_032260</name>
</gene>
<reference evidence="1 2" key="1">
    <citation type="submission" date="2015-09" db="EMBL/GenBank/DDBJ databases">
        <title>Sorangium comparison.</title>
        <authorList>
            <person name="Zaburannyi N."/>
            <person name="Bunk B."/>
            <person name="Overmann J."/>
            <person name="Mueller R."/>
        </authorList>
    </citation>
    <scope>NUCLEOTIDE SEQUENCE [LARGE SCALE GENOMIC DNA]</scope>
    <source>
        <strain evidence="1 2">So ce26</strain>
    </source>
</reference>
<sequence length="74" mass="8147">MAEPGEQSGRRYTEAEVRAIPERARRHAQARDVSHDELVAAGARRAGALCPGSVAERVVRQCPTPVTVVRTQRR</sequence>
<evidence type="ECO:0000313" key="2">
    <source>
        <dbReference type="Proteomes" id="UP000238348"/>
    </source>
</evidence>
<evidence type="ECO:0000313" key="1">
    <source>
        <dbReference type="EMBL" id="AUX41801.1"/>
    </source>
</evidence>
<organism evidence="1 2">
    <name type="scientific">Sorangium cellulosum</name>
    <name type="common">Polyangium cellulosum</name>
    <dbReference type="NCBI Taxonomy" id="56"/>
    <lineage>
        <taxon>Bacteria</taxon>
        <taxon>Pseudomonadati</taxon>
        <taxon>Myxococcota</taxon>
        <taxon>Polyangia</taxon>
        <taxon>Polyangiales</taxon>
        <taxon>Polyangiaceae</taxon>
        <taxon>Sorangium</taxon>
    </lineage>
</organism>
<dbReference type="SUPFAM" id="SSF52402">
    <property type="entry name" value="Adenine nucleotide alpha hydrolases-like"/>
    <property type="match status" value="1"/>
</dbReference>
<dbReference type="Proteomes" id="UP000238348">
    <property type="component" value="Chromosome"/>
</dbReference>